<dbReference type="PROSITE" id="PS50983">
    <property type="entry name" value="FE_B12_PBP"/>
    <property type="match status" value="1"/>
</dbReference>
<reference evidence="2 3" key="1">
    <citation type="submission" date="2021-03" db="EMBL/GenBank/DDBJ databases">
        <title>Novel species identification of genus Shewanella.</title>
        <authorList>
            <person name="Liu G."/>
            <person name="Zhang Q."/>
        </authorList>
    </citation>
    <scope>NUCLEOTIDE SEQUENCE [LARGE SCALE GENOMIC DNA]</scope>
    <source>
        <strain evidence="2 3">FJAT-51800</strain>
    </source>
</reference>
<dbReference type="InterPro" id="IPR050902">
    <property type="entry name" value="ABC_Transporter_SBP"/>
</dbReference>
<dbReference type="InterPro" id="IPR002491">
    <property type="entry name" value="ABC_transptr_periplasmic_BD"/>
</dbReference>
<dbReference type="Gene3D" id="1.20.58.2180">
    <property type="match status" value="1"/>
</dbReference>
<feature type="domain" description="Fe/B12 periplasmic-binding" evidence="1">
    <location>
        <begin position="33"/>
        <end position="299"/>
    </location>
</feature>
<dbReference type="Proteomes" id="UP000662770">
    <property type="component" value="Chromosome"/>
</dbReference>
<protein>
    <submittedName>
        <fullName evidence="2">ABC transporter substrate-binding protein</fullName>
    </submittedName>
</protein>
<dbReference type="SUPFAM" id="SSF53807">
    <property type="entry name" value="Helical backbone' metal receptor"/>
    <property type="match status" value="1"/>
</dbReference>
<dbReference type="CDD" id="cd01142">
    <property type="entry name" value="TroA_e"/>
    <property type="match status" value="1"/>
</dbReference>
<dbReference type="EMBL" id="CP071503">
    <property type="protein sequence ID" value="QSX33266.1"/>
    <property type="molecule type" value="Genomic_DNA"/>
</dbReference>
<organism evidence="2 3">
    <name type="scientific">Shewanella avicenniae</name>
    <dbReference type="NCBI Taxonomy" id="2814294"/>
    <lineage>
        <taxon>Bacteria</taxon>
        <taxon>Pseudomonadati</taxon>
        <taxon>Pseudomonadota</taxon>
        <taxon>Gammaproteobacteria</taxon>
        <taxon>Alteromonadales</taxon>
        <taxon>Shewanellaceae</taxon>
        <taxon>Shewanella</taxon>
    </lineage>
</organism>
<accession>A0ABX7QQR5</accession>
<gene>
    <name evidence="2" type="ORF">JYB87_16305</name>
</gene>
<dbReference type="RefSeq" id="WP_207354499.1">
    <property type="nucleotide sequence ID" value="NZ_CP071503.1"/>
</dbReference>
<sequence length="335" mass="37298">MVILATPMVCGAESLRTVAYAEQIVTVPEQVTKVATSWEAQNSVLAMLGYGDKIVATTRYARNTPAFQKFIPSIKDTELSTMAGSAEVNVEQLMRLHPDVLFVAAGFPENKRAQLEAHGIAVASFPANSMVSLIERVLLTGEILGPDAYAKAQSYKAYFERNKSLVAERLARVPAEQRLRVYVASGSPLTTSSRPSLNQDWIDLAGGINVAEDWSLLDVRHGNANVNVEVIMAAQPDVIVSMRQRDVITINQDPRWRTIAAVKNNRVYANPRGLFWWCRETSEQALQFLWLAKTLYPTAFADIDIRQETYDFYKKFYGISLADADIDSFLVPVES</sequence>
<evidence type="ECO:0000259" key="1">
    <source>
        <dbReference type="PROSITE" id="PS50983"/>
    </source>
</evidence>
<evidence type="ECO:0000313" key="2">
    <source>
        <dbReference type="EMBL" id="QSX33266.1"/>
    </source>
</evidence>
<dbReference type="Pfam" id="PF01497">
    <property type="entry name" value="Peripla_BP_2"/>
    <property type="match status" value="1"/>
</dbReference>
<dbReference type="PANTHER" id="PTHR30535">
    <property type="entry name" value="VITAMIN B12-BINDING PROTEIN"/>
    <property type="match status" value="1"/>
</dbReference>
<proteinExistence type="predicted"/>
<dbReference type="PANTHER" id="PTHR30535:SF34">
    <property type="entry name" value="MOLYBDATE-BINDING PROTEIN MOLA"/>
    <property type="match status" value="1"/>
</dbReference>
<dbReference type="Gene3D" id="3.40.50.1980">
    <property type="entry name" value="Nitrogenase molybdenum iron protein domain"/>
    <property type="match status" value="2"/>
</dbReference>
<keyword evidence="3" id="KW-1185">Reference proteome</keyword>
<evidence type="ECO:0000313" key="3">
    <source>
        <dbReference type="Proteomes" id="UP000662770"/>
    </source>
</evidence>
<name>A0ABX7QQR5_9GAMM</name>